<comment type="caution">
    <text evidence="1">The sequence shown here is derived from an EMBL/GenBank/DDBJ whole genome shotgun (WGS) entry which is preliminary data.</text>
</comment>
<name>A0A5J9UL63_9POAL</name>
<accession>A0A5J9UL63</accession>
<sequence length="92" mass="9767">MGTIPHLPPLAVRIDAFLFKFGHPSTSRAAINFFLSAQVAVATLFPAVCCKNARTSPTNSFFHAPSSSTVPTPLFFTPRCGLGTLELAMLSG</sequence>
<dbReference type="Proteomes" id="UP000324897">
    <property type="component" value="Chromosome 2"/>
</dbReference>
<keyword evidence="2" id="KW-1185">Reference proteome</keyword>
<dbReference type="Gramene" id="TVU24021">
    <property type="protein sequence ID" value="TVU24021"/>
    <property type="gene ID" value="EJB05_26413"/>
</dbReference>
<feature type="non-terminal residue" evidence="1">
    <location>
        <position position="1"/>
    </location>
</feature>
<reference evidence="1 2" key="1">
    <citation type="journal article" date="2019" name="Sci. Rep.">
        <title>A high-quality genome of Eragrostis curvula grass provides insights into Poaceae evolution and supports new strategies to enhance forage quality.</title>
        <authorList>
            <person name="Carballo J."/>
            <person name="Santos B.A.C.M."/>
            <person name="Zappacosta D."/>
            <person name="Garbus I."/>
            <person name="Selva J.P."/>
            <person name="Gallo C.A."/>
            <person name="Diaz A."/>
            <person name="Albertini E."/>
            <person name="Caccamo M."/>
            <person name="Echenique V."/>
        </authorList>
    </citation>
    <scope>NUCLEOTIDE SEQUENCE [LARGE SCALE GENOMIC DNA]</scope>
    <source>
        <strain evidence="2">cv. Victoria</strain>
        <tissue evidence="1">Leaf</tissue>
    </source>
</reference>
<organism evidence="1 2">
    <name type="scientific">Eragrostis curvula</name>
    <name type="common">weeping love grass</name>
    <dbReference type="NCBI Taxonomy" id="38414"/>
    <lineage>
        <taxon>Eukaryota</taxon>
        <taxon>Viridiplantae</taxon>
        <taxon>Streptophyta</taxon>
        <taxon>Embryophyta</taxon>
        <taxon>Tracheophyta</taxon>
        <taxon>Spermatophyta</taxon>
        <taxon>Magnoliopsida</taxon>
        <taxon>Liliopsida</taxon>
        <taxon>Poales</taxon>
        <taxon>Poaceae</taxon>
        <taxon>PACMAD clade</taxon>
        <taxon>Chloridoideae</taxon>
        <taxon>Eragrostideae</taxon>
        <taxon>Eragrostidinae</taxon>
        <taxon>Eragrostis</taxon>
    </lineage>
</organism>
<dbReference type="EMBL" id="RWGY01000013">
    <property type="protein sequence ID" value="TVU24021.1"/>
    <property type="molecule type" value="Genomic_DNA"/>
</dbReference>
<proteinExistence type="predicted"/>
<evidence type="ECO:0000313" key="1">
    <source>
        <dbReference type="EMBL" id="TVU24021.1"/>
    </source>
</evidence>
<gene>
    <name evidence="1" type="ORF">EJB05_26413</name>
</gene>
<dbReference type="AlphaFoldDB" id="A0A5J9UL63"/>
<evidence type="ECO:0000313" key="2">
    <source>
        <dbReference type="Proteomes" id="UP000324897"/>
    </source>
</evidence>
<protein>
    <submittedName>
        <fullName evidence="1">Uncharacterized protein</fullName>
    </submittedName>
</protein>